<reference evidence="9 10" key="2">
    <citation type="submission" date="2015-05" db="EMBL/GenBank/DDBJ databases">
        <authorList>
            <person name="Morales-Cruz A."/>
            <person name="Amrine K.C."/>
            <person name="Cantu D."/>
        </authorList>
    </citation>
    <scope>NUCLEOTIDE SEQUENCE [LARGE SCALE GENOMIC DNA]</scope>
    <source>
        <strain evidence="9">UCRPC4</strain>
    </source>
</reference>
<feature type="domain" description="Anoctamin transmembrane" evidence="7">
    <location>
        <begin position="192"/>
        <end position="663"/>
    </location>
</feature>
<dbReference type="PANTHER" id="PTHR12308:SF73">
    <property type="entry name" value="ANOCTAMIN"/>
    <property type="match status" value="1"/>
</dbReference>
<reference evidence="9 10" key="1">
    <citation type="submission" date="2015-05" db="EMBL/GenBank/DDBJ databases">
        <title>Distinctive expansion of gene families associated with plant cell wall degradation and secondary metabolism in the genomes of grapevine trunk pathogens.</title>
        <authorList>
            <person name="Lawrence D.P."/>
            <person name="Travadon R."/>
            <person name="Rolshausen P.E."/>
            <person name="Baumgartner K."/>
        </authorList>
    </citation>
    <scope>NUCLEOTIDE SEQUENCE [LARGE SCALE GENOMIC DNA]</scope>
    <source>
        <strain evidence="9">UCRPC4</strain>
    </source>
</reference>
<dbReference type="Pfam" id="PF20877">
    <property type="entry name" value="Anoctamin_N"/>
    <property type="match status" value="1"/>
</dbReference>
<evidence type="ECO:0000256" key="2">
    <source>
        <dbReference type="ARBA" id="ARBA00022692"/>
    </source>
</evidence>
<feature type="transmembrane region" description="Helical" evidence="6">
    <location>
        <begin position="387"/>
        <end position="408"/>
    </location>
</feature>
<feature type="transmembrane region" description="Helical" evidence="6">
    <location>
        <begin position="452"/>
        <end position="473"/>
    </location>
</feature>
<proteinExistence type="predicted"/>
<keyword evidence="3 6" id="KW-1133">Transmembrane helix</keyword>
<evidence type="ECO:0000256" key="5">
    <source>
        <dbReference type="SAM" id="MobiDB-lite"/>
    </source>
</evidence>
<dbReference type="Proteomes" id="UP000053317">
    <property type="component" value="Unassembled WGS sequence"/>
</dbReference>
<dbReference type="GO" id="GO:0016020">
    <property type="term" value="C:membrane"/>
    <property type="evidence" value="ECO:0007669"/>
    <property type="project" value="UniProtKB-SubCell"/>
</dbReference>
<evidence type="ECO:0000259" key="8">
    <source>
        <dbReference type="Pfam" id="PF20877"/>
    </source>
</evidence>
<protein>
    <submittedName>
        <fullName evidence="9">Putative plasma membrane channel protein</fullName>
    </submittedName>
</protein>
<feature type="region of interest" description="Disordered" evidence="5">
    <location>
        <begin position="484"/>
        <end position="505"/>
    </location>
</feature>
<feature type="transmembrane region" description="Helical" evidence="6">
    <location>
        <begin position="232"/>
        <end position="249"/>
    </location>
</feature>
<gene>
    <name evidence="9" type="ORF">UCRPC4_g05529</name>
</gene>
<keyword evidence="2 6" id="KW-0812">Transmembrane</keyword>
<dbReference type="GO" id="GO:0005254">
    <property type="term" value="F:chloride channel activity"/>
    <property type="evidence" value="ECO:0007669"/>
    <property type="project" value="TreeGrafter"/>
</dbReference>
<evidence type="ECO:0000256" key="3">
    <source>
        <dbReference type="ARBA" id="ARBA00022989"/>
    </source>
</evidence>
<dbReference type="InterPro" id="IPR007632">
    <property type="entry name" value="Anoctamin"/>
</dbReference>
<feature type="transmembrane region" description="Helical" evidence="6">
    <location>
        <begin position="342"/>
        <end position="366"/>
    </location>
</feature>
<feature type="transmembrane region" description="Helical" evidence="6">
    <location>
        <begin position="306"/>
        <end position="330"/>
    </location>
</feature>
<evidence type="ECO:0000256" key="1">
    <source>
        <dbReference type="ARBA" id="ARBA00004141"/>
    </source>
</evidence>
<feature type="transmembrane region" description="Helical" evidence="6">
    <location>
        <begin position="536"/>
        <end position="559"/>
    </location>
</feature>
<keyword evidence="10" id="KW-1185">Reference proteome</keyword>
<dbReference type="Pfam" id="PF04547">
    <property type="entry name" value="Anoctamin"/>
    <property type="match status" value="1"/>
</dbReference>
<keyword evidence="4 6" id="KW-0472">Membrane</keyword>
<comment type="caution">
    <text evidence="9">The sequence shown here is derived from an EMBL/GenBank/DDBJ whole genome shotgun (WGS) entry which is preliminary data.</text>
</comment>
<evidence type="ECO:0000256" key="4">
    <source>
        <dbReference type="ARBA" id="ARBA00023136"/>
    </source>
</evidence>
<feature type="domain" description="Anoctamin alpha-beta plait" evidence="8">
    <location>
        <begin position="13"/>
        <end position="158"/>
    </location>
</feature>
<evidence type="ECO:0000313" key="10">
    <source>
        <dbReference type="Proteomes" id="UP000053317"/>
    </source>
</evidence>
<evidence type="ECO:0000259" key="7">
    <source>
        <dbReference type="Pfam" id="PF04547"/>
    </source>
</evidence>
<sequence length="758" mass="85603">MARDQSSPEPDFDVDYVISYRYLDIGIFDLPASLKSFLGSHITAADKTEATAQFEKLIQSLAEVGLQTEVRNGENHTLLVFIKALDGRVMANVVYRSRLTDWLNGIRQAQPDRDTQALLTSEPLTTAERLRLTHELITGPKTEGGADITPRQGEWKNVQSIFALHDPKENKEWIKDWSGKTFLTPKDLDVLRDRLGEKVAYYFAFLQSYFAFLLFPAAFGLCSWALLGHYSAVYGIVNSLWCVVFVEWWKRQERDLALRWGVRNVSQYSSKRKEFSHEKEVNDPITGQTLRMFPAKKRLLRQVLQIPFTILAVGALGALIAACFGIEIFISEVYDGPLKSVLVFIPTGLLTVFVPTISTILTNVATKLNDYENYETRESYEMAMTQKIFVLNFITSYLPIFLTAFVYVPFAGHIVPYLDIFSLTVKPFATHEKQMAPPKEFEINPARLRKQVIYFTVTAQVVNFAMETIVPLLKQKGTTKFKQMQSERAAKHGGAAPSASSTDPAEEKTFLTRVRAQAELDPYDVTADLREMCVQFGYLSLFSVVWPLVPVSFLINNWIELRSDAFKIALEHQRPTPARADSIGPWLDTLGFLSWLGSITSAALVYMFSNDGLGPDGTPSAIKGWALLLTIFFSEHIYLVVRVAVALIISKIDSPDMQKDRAEKYMVRKRYLEETLGSDSTNFNLKDNLSKESAENITRTSLEDDARETSLKESTPSIRFWSRQRGWKESFLVGKGLIEAGSSETGSKGEGRETKKEL</sequence>
<name>A0A0G2G0H8_PHACM</name>
<feature type="transmembrane region" description="Helical" evidence="6">
    <location>
        <begin position="199"/>
        <end position="226"/>
    </location>
</feature>
<comment type="subcellular location">
    <subcellularLocation>
        <location evidence="1">Membrane</location>
        <topology evidence="1">Multi-pass membrane protein</topology>
    </subcellularLocation>
</comment>
<dbReference type="GO" id="GO:0032541">
    <property type="term" value="C:cortical endoplasmic reticulum"/>
    <property type="evidence" value="ECO:0007669"/>
    <property type="project" value="TreeGrafter"/>
</dbReference>
<dbReference type="EMBL" id="LCWF01000145">
    <property type="protein sequence ID" value="KKY17468.1"/>
    <property type="molecule type" value="Genomic_DNA"/>
</dbReference>
<accession>A0A0G2G0H8</accession>
<organism evidence="9 10">
    <name type="scientific">Phaeomoniella chlamydospora</name>
    <name type="common">Phaeoacremonium chlamydosporum</name>
    <dbReference type="NCBI Taxonomy" id="158046"/>
    <lineage>
        <taxon>Eukaryota</taxon>
        <taxon>Fungi</taxon>
        <taxon>Dikarya</taxon>
        <taxon>Ascomycota</taxon>
        <taxon>Pezizomycotina</taxon>
        <taxon>Eurotiomycetes</taxon>
        <taxon>Chaetothyriomycetidae</taxon>
        <taxon>Phaeomoniellales</taxon>
        <taxon>Phaeomoniellaceae</taxon>
        <taxon>Phaeomoniella</taxon>
    </lineage>
</organism>
<evidence type="ECO:0000313" key="9">
    <source>
        <dbReference type="EMBL" id="KKY17468.1"/>
    </source>
</evidence>
<dbReference type="AlphaFoldDB" id="A0A0G2G0H8"/>
<dbReference type="PANTHER" id="PTHR12308">
    <property type="entry name" value="ANOCTAMIN"/>
    <property type="match status" value="1"/>
</dbReference>
<dbReference type="InterPro" id="IPR049456">
    <property type="entry name" value="Anoctamin_N_fung"/>
</dbReference>
<dbReference type="InterPro" id="IPR049452">
    <property type="entry name" value="Anoctamin_TM"/>
</dbReference>
<evidence type="ECO:0000256" key="6">
    <source>
        <dbReference type="SAM" id="Phobius"/>
    </source>
</evidence>
<dbReference type="OrthoDB" id="296386at2759"/>